<protein>
    <submittedName>
        <fullName evidence="4">Metallophosphatase</fullName>
    </submittedName>
</protein>
<evidence type="ECO:0000259" key="3">
    <source>
        <dbReference type="Pfam" id="PF00149"/>
    </source>
</evidence>
<dbReference type="CDD" id="cd00845">
    <property type="entry name" value="MPP_UshA_N_like"/>
    <property type="match status" value="1"/>
</dbReference>
<evidence type="ECO:0000256" key="2">
    <source>
        <dbReference type="RuleBase" id="RU362119"/>
    </source>
</evidence>
<organism evidence="4 5">
    <name type="scientific">Marinilabilia rubra</name>
    <dbReference type="NCBI Taxonomy" id="2162893"/>
    <lineage>
        <taxon>Bacteria</taxon>
        <taxon>Pseudomonadati</taxon>
        <taxon>Bacteroidota</taxon>
        <taxon>Bacteroidia</taxon>
        <taxon>Marinilabiliales</taxon>
        <taxon>Marinilabiliaceae</taxon>
        <taxon>Marinilabilia</taxon>
    </lineage>
</organism>
<feature type="domain" description="Calcineurin-like phosphoesterase" evidence="3">
    <location>
        <begin position="35"/>
        <end position="253"/>
    </location>
</feature>
<dbReference type="PANTHER" id="PTHR11575">
    <property type="entry name" value="5'-NUCLEOTIDASE-RELATED"/>
    <property type="match status" value="1"/>
</dbReference>
<dbReference type="PRINTS" id="PR01607">
    <property type="entry name" value="APYRASEFAMLY"/>
</dbReference>
<evidence type="ECO:0000256" key="1">
    <source>
        <dbReference type="ARBA" id="ARBA00006654"/>
    </source>
</evidence>
<dbReference type="PROSITE" id="PS00786">
    <property type="entry name" value="5_NUCLEOTIDASE_2"/>
    <property type="match status" value="1"/>
</dbReference>
<dbReference type="InterPro" id="IPR029052">
    <property type="entry name" value="Metallo-depent_PP-like"/>
</dbReference>
<dbReference type="OrthoDB" id="9775118at2"/>
<dbReference type="PROSITE" id="PS00785">
    <property type="entry name" value="5_NUCLEOTIDASE_1"/>
    <property type="match status" value="1"/>
</dbReference>
<proteinExistence type="inferred from homology"/>
<dbReference type="Gene3D" id="3.60.21.10">
    <property type="match status" value="1"/>
</dbReference>
<dbReference type="SUPFAM" id="SSF56300">
    <property type="entry name" value="Metallo-dependent phosphatases"/>
    <property type="match status" value="1"/>
</dbReference>
<keyword evidence="5" id="KW-1185">Reference proteome</keyword>
<dbReference type="GO" id="GO:0046872">
    <property type="term" value="F:metal ion binding"/>
    <property type="evidence" value="ECO:0007669"/>
    <property type="project" value="InterPro"/>
</dbReference>
<dbReference type="InterPro" id="IPR006146">
    <property type="entry name" value="5'-Nucleotdase_CS"/>
</dbReference>
<dbReference type="AlphaFoldDB" id="A0A2U2B4X7"/>
<dbReference type="GO" id="GO:0016788">
    <property type="term" value="F:hydrolase activity, acting on ester bonds"/>
    <property type="evidence" value="ECO:0007669"/>
    <property type="project" value="InterPro"/>
</dbReference>
<sequence length="303" mass="33862">MQSNRRQFIKTLVAGGVALSFPFNLKGVDYSDHPLTILHTNDVHSHLDPFDANHPKFPNMGGFARRATLIEKLRNKNKHVLLLDAGDIFQGTPYFNFFGGKPELEFMSQMKYDASTIGNHEFDNGMEHLAQQLQYANFPFICTNYDFKGTIMEGKTTPWKIIEKGPYRIGIIGIGIDPSGLVSPANHEGMKWLDPVKTGEETALFLKKEQECNLVIALSHLGLTPTAERKDSDRKLAAETSSIDLIIGGHSHTFMEKPELIQNKKGKTAAINQVGWAGVILGQINYTLKKGEPQFMAVQHILR</sequence>
<keyword evidence="2" id="KW-0547">Nucleotide-binding</keyword>
<evidence type="ECO:0000313" key="4">
    <source>
        <dbReference type="EMBL" id="PWD98119.1"/>
    </source>
</evidence>
<evidence type="ECO:0000313" key="5">
    <source>
        <dbReference type="Proteomes" id="UP000244956"/>
    </source>
</evidence>
<reference evidence="4 5" key="1">
    <citation type="submission" date="2018-05" db="EMBL/GenBank/DDBJ databases">
        <title>Marinilabilia rubrum sp. nov., isolated from saltern sediment.</title>
        <authorList>
            <person name="Zhang R."/>
        </authorList>
    </citation>
    <scope>NUCLEOTIDE SEQUENCE [LARGE SCALE GENOMIC DNA]</scope>
    <source>
        <strain evidence="4 5">WTE16</strain>
    </source>
</reference>
<dbReference type="Proteomes" id="UP000244956">
    <property type="component" value="Unassembled WGS sequence"/>
</dbReference>
<keyword evidence="2" id="KW-0378">Hydrolase</keyword>
<dbReference type="PANTHER" id="PTHR11575:SF24">
    <property type="entry name" value="5'-NUCLEOTIDASE"/>
    <property type="match status" value="1"/>
</dbReference>
<dbReference type="GO" id="GO:0000166">
    <property type="term" value="F:nucleotide binding"/>
    <property type="evidence" value="ECO:0007669"/>
    <property type="project" value="UniProtKB-KW"/>
</dbReference>
<dbReference type="InterPro" id="IPR004843">
    <property type="entry name" value="Calcineurin-like_PHP"/>
</dbReference>
<accession>A0A2U2B4X7</accession>
<gene>
    <name evidence="4" type="ORF">DDZ16_17410</name>
</gene>
<comment type="caution">
    <text evidence="4">The sequence shown here is derived from an EMBL/GenBank/DDBJ whole genome shotgun (WGS) entry which is preliminary data.</text>
</comment>
<comment type="similarity">
    <text evidence="1 2">Belongs to the 5'-nucleotidase family.</text>
</comment>
<dbReference type="Pfam" id="PF00149">
    <property type="entry name" value="Metallophos"/>
    <property type="match status" value="1"/>
</dbReference>
<dbReference type="GO" id="GO:0009166">
    <property type="term" value="P:nucleotide catabolic process"/>
    <property type="evidence" value="ECO:0007669"/>
    <property type="project" value="InterPro"/>
</dbReference>
<name>A0A2U2B4X7_9BACT</name>
<dbReference type="EMBL" id="QEWP01000019">
    <property type="protein sequence ID" value="PWD98119.1"/>
    <property type="molecule type" value="Genomic_DNA"/>
</dbReference>
<dbReference type="RefSeq" id="WP_109265762.1">
    <property type="nucleotide sequence ID" value="NZ_QEWP01000019.1"/>
</dbReference>
<dbReference type="InterPro" id="IPR006179">
    <property type="entry name" value="5_nucleotidase/apyrase"/>
</dbReference>